<dbReference type="InterPro" id="IPR036770">
    <property type="entry name" value="Ankyrin_rpt-contain_sf"/>
</dbReference>
<dbReference type="PROSITE" id="PS50297">
    <property type="entry name" value="ANK_REP_REGION"/>
    <property type="match status" value="2"/>
</dbReference>
<dbReference type="eggNOG" id="KOG4412">
    <property type="taxonomic scope" value="Eukaryota"/>
</dbReference>
<dbReference type="Proteomes" id="UP000001542">
    <property type="component" value="Unassembled WGS sequence"/>
</dbReference>
<gene>
    <name evidence="3" type="ORF">TVAG_504110</name>
</gene>
<reference evidence="3" key="1">
    <citation type="submission" date="2006-10" db="EMBL/GenBank/DDBJ databases">
        <authorList>
            <person name="Amadeo P."/>
            <person name="Zhao Q."/>
            <person name="Wortman J."/>
            <person name="Fraser-Liggett C."/>
            <person name="Carlton J."/>
        </authorList>
    </citation>
    <scope>NUCLEOTIDE SEQUENCE</scope>
    <source>
        <strain evidence="3">G3</strain>
    </source>
</reference>
<dbReference type="PRINTS" id="PR01415">
    <property type="entry name" value="ANKYRIN"/>
</dbReference>
<protein>
    <recommendedName>
        <fullName evidence="2">DUF3447 domain-containing protein</fullName>
    </recommendedName>
</protein>
<dbReference type="SMART" id="SM00248">
    <property type="entry name" value="ANK"/>
    <property type="match status" value="8"/>
</dbReference>
<dbReference type="SUPFAM" id="SSF140860">
    <property type="entry name" value="Pseudo ankyrin repeat-like"/>
    <property type="match status" value="1"/>
</dbReference>
<sequence length="494" mass="57645">MVNDLYDELMQLSKDYNDNFNSLYRLHTYNEDEINNIFQVIKRELIQSKMFLPSQLLKILSTASKYNCRYFKSYWSLFKKLYEEYHPRVPKHTSIPFLYFLYKEFGILIDYDIVKLESQNFSLDVHEKDSIHSAIMTDDKELFISLTEKEGFNERQNLKSEFYPESKYGYSLLELCCYHGAVNCFKFLRTKFKPLINSNCLKLSFLGGNPDIINECLKETKPYDSCMEYAIISHNIDFVTYLMNEHNLKIEMEYCHKYNNLQAFLVYLDTSKNYKKCFPFSVRFNFPSLCEYLISHGVDINTRDKNYYSAFFHAAQYGNRLIAEFLISHNINMDNCKSNFQIAVQSDNKDIAELLISRGIDVNTKFDYKKTALHYAALSDCAETVKMLISHGININDVNELGETALHYATYYDNIETVKILLESGANINTKKNTVATALHNAVDLNIEIAKLLIAHGADVNTFDNNSKTLLHKAAQKIGMIWLNFLYQMELMLQ</sequence>
<dbReference type="VEuPathDB" id="TrichDB:TVAGG3_0435500"/>
<dbReference type="PANTHER" id="PTHR24182">
    <property type="entry name" value="ANKYRIN REPEAT AND SOCS BOX CONTAINING 4"/>
    <property type="match status" value="1"/>
</dbReference>
<dbReference type="VEuPathDB" id="TrichDB:TVAG_202730"/>
<dbReference type="Pfam" id="PF11929">
    <property type="entry name" value="DUF3447"/>
    <property type="match status" value="1"/>
</dbReference>
<dbReference type="SUPFAM" id="SSF48403">
    <property type="entry name" value="Ankyrin repeat"/>
    <property type="match status" value="1"/>
</dbReference>
<dbReference type="PANTHER" id="PTHR24182:SF13">
    <property type="entry name" value="LD18443P"/>
    <property type="match status" value="1"/>
</dbReference>
<dbReference type="InterPro" id="IPR020683">
    <property type="entry name" value="DUF3447"/>
</dbReference>
<dbReference type="OrthoDB" id="3592354at2759"/>
<dbReference type="InParanoid" id="A2GMB9"/>
<keyword evidence="4" id="KW-1185">Reference proteome</keyword>
<evidence type="ECO:0000313" key="3">
    <source>
        <dbReference type="EMBL" id="EAX81699.1"/>
    </source>
</evidence>
<feature type="domain" description="DUF3447" evidence="2">
    <location>
        <begin position="192"/>
        <end position="267"/>
    </location>
</feature>
<evidence type="ECO:0000256" key="1">
    <source>
        <dbReference type="PROSITE-ProRule" id="PRU00023"/>
    </source>
</evidence>
<feature type="repeat" description="ANK" evidence="1">
    <location>
        <begin position="368"/>
        <end position="400"/>
    </location>
</feature>
<keyword evidence="1" id="KW-0040">ANK repeat</keyword>
<dbReference type="STRING" id="5722.A2GMB9"/>
<dbReference type="InterPro" id="IPR002110">
    <property type="entry name" value="Ankyrin_rpt"/>
</dbReference>
<name>A2GMB9_TRIV3</name>
<evidence type="ECO:0000313" key="4">
    <source>
        <dbReference type="Proteomes" id="UP000001542"/>
    </source>
</evidence>
<proteinExistence type="predicted"/>
<dbReference type="Pfam" id="PF12796">
    <property type="entry name" value="Ank_2"/>
    <property type="match status" value="1"/>
</dbReference>
<accession>A2GMB9</accession>
<reference evidence="3" key="2">
    <citation type="journal article" date="2007" name="Science">
        <title>Draft genome sequence of the sexually transmitted pathogen Trichomonas vaginalis.</title>
        <authorList>
            <person name="Carlton J.M."/>
            <person name="Hirt R.P."/>
            <person name="Silva J.C."/>
            <person name="Delcher A.L."/>
            <person name="Schatz M."/>
            <person name="Zhao Q."/>
            <person name="Wortman J.R."/>
            <person name="Bidwell S.L."/>
            <person name="Alsmark U.C.M."/>
            <person name="Besteiro S."/>
            <person name="Sicheritz-Ponten T."/>
            <person name="Noel C.J."/>
            <person name="Dacks J.B."/>
            <person name="Foster P.G."/>
            <person name="Simillion C."/>
            <person name="Van de Peer Y."/>
            <person name="Miranda-Saavedra D."/>
            <person name="Barton G.J."/>
            <person name="Westrop G.D."/>
            <person name="Mueller S."/>
            <person name="Dessi D."/>
            <person name="Fiori P.L."/>
            <person name="Ren Q."/>
            <person name="Paulsen I."/>
            <person name="Zhang H."/>
            <person name="Bastida-Corcuera F.D."/>
            <person name="Simoes-Barbosa A."/>
            <person name="Brown M.T."/>
            <person name="Hayes R.D."/>
            <person name="Mukherjee M."/>
            <person name="Okumura C.Y."/>
            <person name="Schneider R."/>
            <person name="Smith A.J."/>
            <person name="Vanacova S."/>
            <person name="Villalvazo M."/>
            <person name="Haas B.J."/>
            <person name="Pertea M."/>
            <person name="Feldblyum T.V."/>
            <person name="Utterback T.R."/>
            <person name="Shu C.L."/>
            <person name="Osoegawa K."/>
            <person name="de Jong P.J."/>
            <person name="Hrdy I."/>
            <person name="Horvathova L."/>
            <person name="Zubacova Z."/>
            <person name="Dolezal P."/>
            <person name="Malik S.B."/>
            <person name="Logsdon J.M. Jr."/>
            <person name="Henze K."/>
            <person name="Gupta A."/>
            <person name="Wang C.C."/>
            <person name="Dunne R.L."/>
            <person name="Upcroft J.A."/>
            <person name="Upcroft P."/>
            <person name="White O."/>
            <person name="Salzberg S.L."/>
            <person name="Tang P."/>
            <person name="Chiu C.-H."/>
            <person name="Lee Y.-S."/>
            <person name="Embley T.M."/>
            <person name="Coombs G.H."/>
            <person name="Mottram J.C."/>
            <person name="Tachezy J."/>
            <person name="Fraser-Liggett C.M."/>
            <person name="Johnson P.J."/>
        </authorList>
    </citation>
    <scope>NUCLEOTIDE SEQUENCE [LARGE SCALE GENOMIC DNA]</scope>
    <source>
        <strain evidence="3">G3</strain>
    </source>
</reference>
<dbReference type="AlphaFoldDB" id="A2GMB9"/>
<dbReference type="PROSITE" id="PS50088">
    <property type="entry name" value="ANK_REPEAT"/>
    <property type="match status" value="2"/>
</dbReference>
<organism evidence="3 4">
    <name type="scientific">Trichomonas vaginalis (strain ATCC PRA-98 / G3)</name>
    <dbReference type="NCBI Taxonomy" id="412133"/>
    <lineage>
        <taxon>Eukaryota</taxon>
        <taxon>Metamonada</taxon>
        <taxon>Parabasalia</taxon>
        <taxon>Trichomonadida</taxon>
        <taxon>Trichomonadidae</taxon>
        <taxon>Trichomonas</taxon>
    </lineage>
</organism>
<dbReference type="Gene3D" id="1.25.40.20">
    <property type="entry name" value="Ankyrin repeat-containing domain"/>
    <property type="match status" value="1"/>
</dbReference>
<feature type="repeat" description="ANK" evidence="1">
    <location>
        <begin position="401"/>
        <end position="433"/>
    </location>
</feature>
<dbReference type="EMBL" id="DS117341">
    <property type="protein sequence ID" value="EAX81699.1"/>
    <property type="molecule type" value="Genomic_DNA"/>
</dbReference>
<dbReference type="Pfam" id="PF00023">
    <property type="entry name" value="Ank"/>
    <property type="match status" value="1"/>
</dbReference>
<evidence type="ECO:0000259" key="2">
    <source>
        <dbReference type="Pfam" id="PF11929"/>
    </source>
</evidence>